<reference evidence="1" key="1">
    <citation type="submission" date="2020-08" db="EMBL/GenBank/DDBJ databases">
        <title>Genome public.</title>
        <authorList>
            <person name="Liu C."/>
            <person name="Sun Q."/>
        </authorList>
    </citation>
    <scope>NUCLEOTIDE SEQUENCE</scope>
    <source>
        <strain evidence="1">NSJ-12</strain>
    </source>
</reference>
<evidence type="ECO:0000313" key="1">
    <source>
        <dbReference type="EMBL" id="MBC8581490.1"/>
    </source>
</evidence>
<dbReference type="EMBL" id="JACRSY010000055">
    <property type="protein sequence ID" value="MBC8581490.1"/>
    <property type="molecule type" value="Genomic_DNA"/>
</dbReference>
<dbReference type="Proteomes" id="UP000655830">
    <property type="component" value="Unassembled WGS sequence"/>
</dbReference>
<dbReference type="InterPro" id="IPR013783">
    <property type="entry name" value="Ig-like_fold"/>
</dbReference>
<sequence length="898" mass="101465">MAYVMFNPSTVNSDLSSTKSRMNFQKFINDYNNGLIDRGGTAKISSLSILVHDVKRDQTVNATVSVYNQIINRSFTSRHEDTISRNIYQDLSIAINPTSFINYLNSNGGNLDATITSGIANYNTPVVIGTEFRTKEIAGVKSGQVTITGSEVDKAIRVTRTDNVNGIYVELYSYNGKEYVELFKGASNGTFVDIPAGTITDLSLEYYVWVYAGLLLESNGPTKLNEGSDSAFLKFKLDNLIVSYPTIDNLAMIGEYWERPITVNWRSTHQEGYEWEAYYNNQKVSSGNGGNASSFSIPANTFGGTLPASVRVRVYRTYAGVKYYSGWQEVSFSLKDIEATITNLLVEGEYWENPIKVSWQSTNQQQFKIEVLKSNQVVKTYTGTTSTSYTIEAEQLAEGTYTIKVTVAYANRYVNSSERTVTLKNIEAVVNDISLSGSNVDLELIFSWNSANQQKYEVEIYKNDDRVKNYSGNTTTSVIISPSSLTTGLHRFRVRVAFKDRWTEWKEITATLTETLPSIGALEPDGVITERDNPTRVWWTSQNQSKWKLVIDGITTYTGTTEKEKILLAGVLQTGKHSMELTVTYRTRAGVEKHITKKAEWIVQGKPPIPTITSGSMFKTNRPIILWDTQDQQGYILDILREGVVIYSTDWQNGLVSEHKVMEYLPNGTYTARIKIMNQFSLESDYGSKEFSVNTSIATSINLNAIPVKNSVQLSWSSNGIFQKFYVIRNNEVIAMTDTTSYTDYTAYKECIYTIKGVTDSDVYKDSNEVYVECRITTGTMATIDALYDTIQVGVSREEFKFKGNIDLASTQLVLNGRELPVLVFGEHSNNTYNLKFTSKELFKFLEMCKRRQIFLYRDKRQKLYLSITNPSYTIDMLGIEYTIQAIEVDYNEVITYD</sequence>
<dbReference type="RefSeq" id="WP_249334442.1">
    <property type="nucleotide sequence ID" value="NZ_JACRSY010000055.1"/>
</dbReference>
<gene>
    <name evidence="1" type="ORF">H8718_18570</name>
</gene>
<keyword evidence="2" id="KW-1185">Reference proteome</keyword>
<dbReference type="Gene3D" id="2.60.40.10">
    <property type="entry name" value="Immunoglobulins"/>
    <property type="match status" value="1"/>
</dbReference>
<protein>
    <submittedName>
        <fullName evidence="1">Uncharacterized protein</fullName>
    </submittedName>
</protein>
<organism evidence="1 2">
    <name type="scientific">Zhenhengia yiwuensis</name>
    <dbReference type="NCBI Taxonomy" id="2763666"/>
    <lineage>
        <taxon>Bacteria</taxon>
        <taxon>Bacillati</taxon>
        <taxon>Bacillota</taxon>
        <taxon>Clostridia</taxon>
        <taxon>Lachnospirales</taxon>
        <taxon>Lachnospiraceae</taxon>
        <taxon>Zhenhengia</taxon>
    </lineage>
</organism>
<accession>A0A926EN43</accession>
<comment type="caution">
    <text evidence="1">The sequence shown here is derived from an EMBL/GenBank/DDBJ whole genome shotgun (WGS) entry which is preliminary data.</text>
</comment>
<dbReference type="AlphaFoldDB" id="A0A926EN43"/>
<name>A0A926EN43_9FIRM</name>
<evidence type="ECO:0000313" key="2">
    <source>
        <dbReference type="Proteomes" id="UP000655830"/>
    </source>
</evidence>
<proteinExistence type="predicted"/>